<dbReference type="EMBL" id="EQ999978">
    <property type="protein sequence ID" value="OAT01784.1"/>
    <property type="molecule type" value="Genomic_DNA"/>
</dbReference>
<organism evidence="1 2">
    <name type="scientific">Ajellomyces dermatitidis (strain ER-3 / ATCC MYA-2586)</name>
    <name type="common">Blastomyces dermatitidis</name>
    <dbReference type="NCBI Taxonomy" id="559297"/>
    <lineage>
        <taxon>Eukaryota</taxon>
        <taxon>Fungi</taxon>
        <taxon>Dikarya</taxon>
        <taxon>Ascomycota</taxon>
        <taxon>Pezizomycotina</taxon>
        <taxon>Eurotiomycetes</taxon>
        <taxon>Eurotiomycetidae</taxon>
        <taxon>Onygenales</taxon>
        <taxon>Ajellomycetaceae</taxon>
        <taxon>Blastomyces</taxon>
    </lineage>
</organism>
<evidence type="ECO:0000313" key="1">
    <source>
        <dbReference type="EMBL" id="OAT01784.1"/>
    </source>
</evidence>
<proteinExistence type="predicted"/>
<name>A0ABX2VX94_AJEDR</name>
<sequence>MNTIYGRGQCFVGEQQQQQQQAGGWSAVMSVWWEVAPDANPELSRSWEAEACPAGLSEAFQSQQA</sequence>
<gene>
    <name evidence="1" type="ORF">BDCG_17230</name>
</gene>
<accession>A0ABX2VX94</accession>
<evidence type="ECO:0000313" key="2">
    <source>
        <dbReference type="Proteomes" id="UP000002039"/>
    </source>
</evidence>
<dbReference type="RefSeq" id="XP_045281511.1">
    <property type="nucleotide sequence ID" value="XM_045426375.1"/>
</dbReference>
<dbReference type="GeneID" id="69032122"/>
<dbReference type="Proteomes" id="UP000002039">
    <property type="component" value="Unassembled WGS sequence"/>
</dbReference>
<reference evidence="2" key="1">
    <citation type="journal article" date="2015" name="PLoS Genet.">
        <title>The dynamic genome and transcriptome of the human fungal pathogen Blastomyces and close relative Emmonsia.</title>
        <authorList>
            <person name="Munoz J.F."/>
            <person name="Gauthier G.M."/>
            <person name="Desjardins C.A."/>
            <person name="Gallo J.E."/>
            <person name="Holder J."/>
            <person name="Sullivan T.D."/>
            <person name="Marty A.J."/>
            <person name="Carmen J.C."/>
            <person name="Chen Z."/>
            <person name="Ding L."/>
            <person name="Gujja S."/>
            <person name="Magrini V."/>
            <person name="Misas E."/>
            <person name="Mitreva M."/>
            <person name="Priest M."/>
            <person name="Saif S."/>
            <person name="Whiston E.A."/>
            <person name="Young S."/>
            <person name="Zeng Q."/>
            <person name="Goldman W.E."/>
            <person name="Mardis E.R."/>
            <person name="Taylor J.W."/>
            <person name="McEwen J.G."/>
            <person name="Clay O.K."/>
            <person name="Klein B.S."/>
            <person name="Cuomo C.A."/>
        </authorList>
    </citation>
    <scope>NUCLEOTIDE SEQUENCE [LARGE SCALE GENOMIC DNA]</scope>
    <source>
        <strain evidence="2">ER-3 / ATCC MYA-2586</strain>
    </source>
</reference>
<protein>
    <submittedName>
        <fullName evidence="1">Uncharacterized protein</fullName>
    </submittedName>
</protein>
<keyword evidence="2" id="KW-1185">Reference proteome</keyword>